<organism evidence="1 2">
    <name type="scientific">Persea americana</name>
    <name type="common">Avocado</name>
    <dbReference type="NCBI Taxonomy" id="3435"/>
    <lineage>
        <taxon>Eukaryota</taxon>
        <taxon>Viridiplantae</taxon>
        <taxon>Streptophyta</taxon>
        <taxon>Embryophyta</taxon>
        <taxon>Tracheophyta</taxon>
        <taxon>Spermatophyta</taxon>
        <taxon>Magnoliopsida</taxon>
        <taxon>Magnoliidae</taxon>
        <taxon>Laurales</taxon>
        <taxon>Lauraceae</taxon>
        <taxon>Persea</taxon>
    </lineage>
</organism>
<proteinExistence type="predicted"/>
<protein>
    <submittedName>
        <fullName evidence="1">Uncharacterized protein</fullName>
    </submittedName>
</protein>
<dbReference type="Proteomes" id="UP001234297">
    <property type="component" value="Chromosome 1"/>
</dbReference>
<comment type="caution">
    <text evidence="1">The sequence shown here is derived from an EMBL/GenBank/DDBJ whole genome shotgun (WGS) entry which is preliminary data.</text>
</comment>
<name>A0ACC2MN83_PERAE</name>
<gene>
    <name evidence="1" type="ORF">MRB53_000139</name>
</gene>
<dbReference type="EMBL" id="CM056809">
    <property type="protein sequence ID" value="KAJ8647116.1"/>
    <property type="molecule type" value="Genomic_DNA"/>
</dbReference>
<reference evidence="1 2" key="1">
    <citation type="journal article" date="2022" name="Hortic Res">
        <title>A haplotype resolved chromosomal level avocado genome allows analysis of novel avocado genes.</title>
        <authorList>
            <person name="Nath O."/>
            <person name="Fletcher S.J."/>
            <person name="Hayward A."/>
            <person name="Shaw L.M."/>
            <person name="Masouleh A.K."/>
            <person name="Furtado A."/>
            <person name="Henry R.J."/>
            <person name="Mitter N."/>
        </authorList>
    </citation>
    <scope>NUCLEOTIDE SEQUENCE [LARGE SCALE GENOMIC DNA]</scope>
    <source>
        <strain evidence="2">cv. Hass</strain>
    </source>
</reference>
<sequence length="568" mass="62745">MSTRFFISSLFFLLTSLLLVENARSLTFSLRLIHRFSDEAKALAFSRNGGTSQAWPRRRSLEYYQMLVHRDVKRQKMKIDAKYPSLFPLKGSEIVSLGDDFGWLHYTWLDIGTPNVSFLVALDTGSDLFWVPCDCIHCAPLSAGYYSLDRDLSMYSPSQSRTSKPLSCSHELCALGSNCKSPNQHCPYIVNYYSENTSSSGLLVEDTLYLTSCNKHASRDTVQTPVIIGCGRMQTGGLDGIAPDGLLGLGFGDISIPSFLAKAGLVQNSFSICFDEDDNGRIFIGDQGISTQLSTPFLTWEGKYVHYIVGVDCLCVGATCLKQTGFQALVDSGSSFTFLPAHVYEIVTVEFDRQMNASRISPDDSPWEYCYKPSSLGLPEVPAVSLIFAGNNSYVVHNPIYSYFGKEEELVAFCLAIESAADDVGTIGQNLMLGYRLVFDRENLKLGWSNSSCRDINEGTRTPLTPPHHNALENQLPTNERQNSHGSNAVSPAVAGRTPPDPAAASMTAISFRRFCLPTLYTPAILLITFGHISKSYLLPFQKKSELVLSSTKIQLLQLPTETIFQIP</sequence>
<keyword evidence="2" id="KW-1185">Reference proteome</keyword>
<accession>A0ACC2MN83</accession>
<evidence type="ECO:0000313" key="1">
    <source>
        <dbReference type="EMBL" id="KAJ8647116.1"/>
    </source>
</evidence>
<evidence type="ECO:0000313" key="2">
    <source>
        <dbReference type="Proteomes" id="UP001234297"/>
    </source>
</evidence>